<dbReference type="SUPFAM" id="SSF52540">
    <property type="entry name" value="P-loop containing nucleoside triphosphate hydrolases"/>
    <property type="match status" value="1"/>
</dbReference>
<comment type="caution">
    <text evidence="1">The sequence shown here is derived from an EMBL/GenBank/DDBJ whole genome shotgun (WGS) entry which is preliminary data.</text>
</comment>
<proteinExistence type="predicted"/>
<reference evidence="1 2" key="1">
    <citation type="submission" date="2015-07" db="EMBL/GenBank/DDBJ databases">
        <title>Genome sequence of Leptolinea tardivitalis DSM 16556.</title>
        <authorList>
            <person name="Hemp J."/>
            <person name="Ward L.M."/>
            <person name="Pace L.A."/>
            <person name="Fischer W.W."/>
        </authorList>
    </citation>
    <scope>NUCLEOTIDE SEQUENCE [LARGE SCALE GENOMIC DNA]</scope>
    <source>
        <strain evidence="1 2">YMTK-2</strain>
    </source>
</reference>
<dbReference type="AlphaFoldDB" id="A0A0P6WNF6"/>
<dbReference type="Proteomes" id="UP000050430">
    <property type="component" value="Unassembled WGS sequence"/>
</dbReference>
<organism evidence="1 2">
    <name type="scientific">Leptolinea tardivitalis</name>
    <dbReference type="NCBI Taxonomy" id="229920"/>
    <lineage>
        <taxon>Bacteria</taxon>
        <taxon>Bacillati</taxon>
        <taxon>Chloroflexota</taxon>
        <taxon>Anaerolineae</taxon>
        <taxon>Anaerolineales</taxon>
        <taxon>Anaerolineaceae</taxon>
        <taxon>Leptolinea</taxon>
    </lineage>
</organism>
<evidence type="ECO:0008006" key="3">
    <source>
        <dbReference type="Google" id="ProtNLM"/>
    </source>
</evidence>
<dbReference type="OrthoDB" id="166308at2"/>
<sequence>MKFKLSDLLKTNTEPSLVVLLGAEKPNQNVLDVLSKNSDLIVREAFTTRGVLQDLPGVHLVILDELISLADTSTEVLHRALEMSGIPMVSQEGFLADPNEWLGRARLTNAKRISFLPARQINLVNWSGGVGKTTLAMAICKRFVQRTGLPAALLELSMGGSALHARITPDLPEFFSIATHKEEPALWYGVSLYPMDGRTIDVLWGEDPEGVRKVLAEIRRKHTLFVVDCFPGHPLFPELSKPMSGLVNLVVTSPRDDSILQARRLMNEVSEPSHLVLNMTKSLADRTETGVSVVLPYNETWAQSSDPRLADPILELVYKGWKTKGK</sequence>
<dbReference type="RefSeq" id="WP_062422225.1">
    <property type="nucleotide sequence ID" value="NZ_BBYA01000010.1"/>
</dbReference>
<evidence type="ECO:0000313" key="2">
    <source>
        <dbReference type="Proteomes" id="UP000050430"/>
    </source>
</evidence>
<name>A0A0P6WNF6_9CHLR</name>
<protein>
    <recommendedName>
        <fullName evidence="3">CobQ/CobB/MinD/ParA nucleotide binding domain-containing protein</fullName>
    </recommendedName>
</protein>
<dbReference type="InterPro" id="IPR027417">
    <property type="entry name" value="P-loop_NTPase"/>
</dbReference>
<gene>
    <name evidence="1" type="ORF">ADM99_14420</name>
</gene>
<dbReference type="EMBL" id="LGCK01000014">
    <property type="protein sequence ID" value="KPL70350.1"/>
    <property type="molecule type" value="Genomic_DNA"/>
</dbReference>
<accession>A0A0P6WNF6</accession>
<keyword evidence="2" id="KW-1185">Reference proteome</keyword>
<evidence type="ECO:0000313" key="1">
    <source>
        <dbReference type="EMBL" id="KPL70350.1"/>
    </source>
</evidence>
<dbReference type="Gene3D" id="3.40.50.300">
    <property type="entry name" value="P-loop containing nucleotide triphosphate hydrolases"/>
    <property type="match status" value="1"/>
</dbReference>